<dbReference type="InterPro" id="IPR036849">
    <property type="entry name" value="Enolase-like_C_sf"/>
</dbReference>
<dbReference type="PANTHER" id="PTHR11902:SF1">
    <property type="entry name" value="ENOLASE"/>
    <property type="match status" value="1"/>
</dbReference>
<evidence type="ECO:0000256" key="12">
    <source>
        <dbReference type="PIRSR" id="PIRSR001400-2"/>
    </source>
</evidence>
<keyword evidence="10" id="KW-0963">Cytoplasm</keyword>
<feature type="binding site" evidence="10">
    <location>
        <position position="165"/>
    </location>
    <ligand>
        <name>(2R)-2-phosphoglycerate</name>
        <dbReference type="ChEBI" id="CHEBI:58289"/>
    </ligand>
</feature>
<dbReference type="SFLD" id="SFLDF00002">
    <property type="entry name" value="enolase"/>
    <property type="match status" value="1"/>
</dbReference>
<keyword evidence="5 10" id="KW-0964">Secreted</keyword>
<feature type="domain" description="Enolase C-terminal TIM barrel" evidence="14">
    <location>
        <begin position="141"/>
        <end position="424"/>
    </location>
</feature>
<dbReference type="InterPro" id="IPR000941">
    <property type="entry name" value="Enolase"/>
</dbReference>
<reference evidence="16" key="1">
    <citation type="submission" date="2019-09" db="EMBL/GenBank/DDBJ databases">
        <authorList>
            <person name="Cremers G."/>
        </authorList>
    </citation>
    <scope>NUCLEOTIDE SEQUENCE [LARGE SCALE GENOMIC DNA]</scope>
    <source>
        <strain evidence="16">3B</strain>
    </source>
</reference>
<feature type="binding site" evidence="10">
    <location>
        <position position="342"/>
    </location>
    <ligand>
        <name>(2R)-2-phosphoglycerate</name>
        <dbReference type="ChEBI" id="CHEBI:58289"/>
    </ligand>
</feature>
<evidence type="ECO:0000256" key="10">
    <source>
        <dbReference type="HAMAP-Rule" id="MF_00318"/>
    </source>
</evidence>
<evidence type="ECO:0000256" key="7">
    <source>
        <dbReference type="ARBA" id="ARBA00023152"/>
    </source>
</evidence>
<comment type="similarity">
    <text evidence="2 10">Belongs to the enolase family.</text>
</comment>
<evidence type="ECO:0000256" key="3">
    <source>
        <dbReference type="ARBA" id="ARBA00012058"/>
    </source>
</evidence>
<feature type="binding site" evidence="10 13">
    <location>
        <position position="290"/>
    </location>
    <ligand>
        <name>Mg(2+)</name>
        <dbReference type="ChEBI" id="CHEBI:18420"/>
    </ligand>
</feature>
<feature type="active site" description="Proton donor" evidence="10 11">
    <location>
        <position position="207"/>
    </location>
</feature>
<feature type="binding site" evidence="12">
    <location>
        <position position="317"/>
    </location>
    <ligand>
        <name>substrate</name>
    </ligand>
</feature>
<evidence type="ECO:0000256" key="4">
    <source>
        <dbReference type="ARBA" id="ARBA00017068"/>
    </source>
</evidence>
<feature type="binding site" evidence="12">
    <location>
        <position position="393"/>
    </location>
    <ligand>
        <name>substrate</name>
    </ligand>
</feature>
<dbReference type="GO" id="GO:0000015">
    <property type="term" value="C:phosphopyruvate hydratase complex"/>
    <property type="evidence" value="ECO:0007669"/>
    <property type="project" value="InterPro"/>
</dbReference>
<name>A0A5E6M8A9_9BACT</name>
<dbReference type="GO" id="GO:0006096">
    <property type="term" value="P:glycolytic process"/>
    <property type="evidence" value="ECO:0007669"/>
    <property type="project" value="UniProtKB-UniRule"/>
</dbReference>
<evidence type="ECO:0000313" key="17">
    <source>
        <dbReference type="Proteomes" id="UP000381693"/>
    </source>
</evidence>
<dbReference type="SMART" id="SM01193">
    <property type="entry name" value="Enolase_N"/>
    <property type="match status" value="1"/>
</dbReference>
<dbReference type="OrthoDB" id="9804716at2"/>
<feature type="binding site" evidence="10">
    <location>
        <position position="393"/>
    </location>
    <ligand>
        <name>(2R)-2-phosphoglycerate</name>
        <dbReference type="ChEBI" id="CHEBI:58289"/>
    </ligand>
</feature>
<organism evidence="16 17">
    <name type="scientific">Methylacidimicrobium cyclopophantes</name>
    <dbReference type="NCBI Taxonomy" id="1041766"/>
    <lineage>
        <taxon>Bacteria</taxon>
        <taxon>Pseudomonadati</taxon>
        <taxon>Verrucomicrobiota</taxon>
        <taxon>Methylacidimicrobium</taxon>
    </lineage>
</organism>
<dbReference type="InterPro" id="IPR020809">
    <property type="entry name" value="Enolase_CS"/>
</dbReference>
<dbReference type="InterPro" id="IPR029017">
    <property type="entry name" value="Enolase-like_N"/>
</dbReference>
<dbReference type="InterPro" id="IPR020810">
    <property type="entry name" value="Enolase_C"/>
</dbReference>
<dbReference type="EC" id="4.2.1.11" evidence="3 10"/>
<keyword evidence="10 13" id="KW-0479">Metal-binding</keyword>
<dbReference type="PIRSF" id="PIRSF001400">
    <property type="entry name" value="Enolase"/>
    <property type="match status" value="1"/>
</dbReference>
<dbReference type="GO" id="GO:0009986">
    <property type="term" value="C:cell surface"/>
    <property type="evidence" value="ECO:0007669"/>
    <property type="project" value="UniProtKB-SubCell"/>
</dbReference>
<comment type="caution">
    <text evidence="16">The sequence shown here is derived from an EMBL/GenBank/DDBJ whole genome shotgun (WGS) entry which is preliminary data.</text>
</comment>
<evidence type="ECO:0000256" key="2">
    <source>
        <dbReference type="ARBA" id="ARBA00009604"/>
    </source>
</evidence>
<comment type="subcellular location">
    <subcellularLocation>
        <location evidence="10">Cytoplasm</location>
    </subcellularLocation>
    <subcellularLocation>
        <location evidence="10">Secreted</location>
    </subcellularLocation>
    <subcellularLocation>
        <location evidence="10">Cell surface</location>
    </subcellularLocation>
    <text evidence="10">Fractions of enolase are present in both the cytoplasm and on the cell surface.</text>
</comment>
<keyword evidence="8 10" id="KW-0456">Lyase</keyword>
<dbReference type="Pfam" id="PF03952">
    <property type="entry name" value="Enolase_N"/>
    <property type="match status" value="1"/>
</dbReference>
<evidence type="ECO:0000256" key="13">
    <source>
        <dbReference type="PIRSR" id="PIRSR001400-3"/>
    </source>
</evidence>
<dbReference type="SFLD" id="SFLDS00001">
    <property type="entry name" value="Enolase"/>
    <property type="match status" value="1"/>
</dbReference>
<comment type="function">
    <text evidence="9 10">Catalyzes the reversible conversion of 2-phosphoglycerate (2-PG) into phosphoenolpyruvate (PEP). It is essential for the degradation of carbohydrates via glycolysis.</text>
</comment>
<evidence type="ECO:0000256" key="6">
    <source>
        <dbReference type="ARBA" id="ARBA00022842"/>
    </source>
</evidence>
<feature type="binding site" evidence="12">
    <location>
        <begin position="369"/>
        <end position="372"/>
    </location>
    <ligand>
        <name>substrate</name>
    </ligand>
</feature>
<feature type="active site" description="Proton acceptor" evidence="10 11">
    <location>
        <position position="342"/>
    </location>
</feature>
<dbReference type="InterPro" id="IPR020811">
    <property type="entry name" value="Enolase_N"/>
</dbReference>
<dbReference type="FunFam" id="3.30.390.10:FF:000001">
    <property type="entry name" value="Enolase"/>
    <property type="match status" value="1"/>
</dbReference>
<evidence type="ECO:0000256" key="11">
    <source>
        <dbReference type="PIRSR" id="PIRSR001400-1"/>
    </source>
</evidence>
<dbReference type="NCBIfam" id="TIGR01060">
    <property type="entry name" value="eno"/>
    <property type="match status" value="1"/>
</dbReference>
<evidence type="ECO:0000259" key="15">
    <source>
        <dbReference type="SMART" id="SM01193"/>
    </source>
</evidence>
<feature type="binding site" evidence="12">
    <location>
        <position position="166"/>
    </location>
    <ligand>
        <name>substrate</name>
    </ligand>
</feature>
<keyword evidence="17" id="KW-1185">Reference proteome</keyword>
<evidence type="ECO:0000256" key="1">
    <source>
        <dbReference type="ARBA" id="ARBA00005031"/>
    </source>
</evidence>
<protein>
    <recommendedName>
        <fullName evidence="4 10">Enolase</fullName>
        <ecNumber evidence="3 10">4.2.1.11</ecNumber>
    </recommendedName>
    <alternativeName>
        <fullName evidence="10">2-phospho-D-glycerate hydro-lyase</fullName>
    </alternativeName>
    <alternativeName>
        <fullName evidence="10">2-phosphoglycerate dehydratase</fullName>
    </alternativeName>
</protein>
<comment type="cofactor">
    <cofactor evidence="10">
        <name>Mg(2+)</name>
        <dbReference type="ChEBI" id="CHEBI:18420"/>
    </cofactor>
    <text evidence="10">Binds a second Mg(2+) ion via substrate during catalysis.</text>
</comment>
<dbReference type="GO" id="GO:0005576">
    <property type="term" value="C:extracellular region"/>
    <property type="evidence" value="ECO:0007669"/>
    <property type="project" value="UniProtKB-SubCell"/>
</dbReference>
<sequence length="425" mass="46294">MSRFSIQRIRARQLLDSRGNPTLEAEVTLEDGTTARAMVPSGASTGIHEALELRDGNPARYGGKEVGKAVQNVQRLIAPALQGREALRQEEIDHLLRELDGTKNKSNLGANAMLGVSLAVARASASALGLPLYRYLGGTGSNLLPVPFANVINGGAHSDAPLDFQEFMIVPRGAPTFSEAIRFGAETFHALRTLLRERNLGTGLGDEGGFAPNLSSAEEVLELLCAAVERAGYTPGKEIFFAMDPASSEFFDPSSGAYVFRKSDQRRMPAIHLVEYYKELAKRFPILSIEDGAAENDWDGWQILTRELGEKVQLVGDDLFVTNPEFLRKGIQLGVANAILIKPNQIGTLSETLETVDLAKRNGYAVMLSHRSGETEDPFLAHLAVACNAGQIKTGSFARSDRVGKYNELLRIEEDLGKDGRFGHW</sequence>
<dbReference type="SMART" id="SM01192">
    <property type="entry name" value="Enolase_C"/>
    <property type="match status" value="1"/>
</dbReference>
<dbReference type="HAMAP" id="MF_00318">
    <property type="entry name" value="Enolase"/>
    <property type="match status" value="1"/>
</dbReference>
<feature type="binding site" evidence="12">
    <location>
        <position position="157"/>
    </location>
    <ligand>
        <name>substrate</name>
    </ligand>
</feature>
<feature type="binding site" evidence="10 13">
    <location>
        <position position="244"/>
    </location>
    <ligand>
        <name>Mg(2+)</name>
        <dbReference type="ChEBI" id="CHEBI:18420"/>
    </ligand>
</feature>
<feature type="binding site" evidence="10">
    <location>
        <position position="371"/>
    </location>
    <ligand>
        <name>(2R)-2-phosphoglycerate</name>
        <dbReference type="ChEBI" id="CHEBI:58289"/>
    </ligand>
</feature>
<keyword evidence="6 10" id="KW-0460">Magnesium</keyword>
<dbReference type="Gene3D" id="3.30.390.10">
    <property type="entry name" value="Enolase-like, N-terminal domain"/>
    <property type="match status" value="1"/>
</dbReference>
<comment type="catalytic activity">
    <reaction evidence="10">
        <text>(2R)-2-phosphoglycerate = phosphoenolpyruvate + H2O</text>
        <dbReference type="Rhea" id="RHEA:10164"/>
        <dbReference type="ChEBI" id="CHEBI:15377"/>
        <dbReference type="ChEBI" id="CHEBI:58289"/>
        <dbReference type="ChEBI" id="CHEBI:58702"/>
        <dbReference type="EC" id="4.2.1.11"/>
    </reaction>
</comment>
<dbReference type="RefSeq" id="WP_142524287.1">
    <property type="nucleotide sequence ID" value="NZ_CABFUZ020000020.1"/>
</dbReference>
<dbReference type="Proteomes" id="UP000381693">
    <property type="component" value="Unassembled WGS sequence"/>
</dbReference>
<dbReference type="EMBL" id="CABFUZ020000020">
    <property type="protein sequence ID" value="VVM04576.1"/>
    <property type="molecule type" value="Genomic_DNA"/>
</dbReference>
<evidence type="ECO:0000256" key="8">
    <source>
        <dbReference type="ARBA" id="ARBA00023239"/>
    </source>
</evidence>
<feature type="domain" description="Enolase N-terminal" evidence="15">
    <location>
        <begin position="6"/>
        <end position="136"/>
    </location>
</feature>
<dbReference type="SFLD" id="SFLDG00178">
    <property type="entry name" value="enolase"/>
    <property type="match status" value="1"/>
</dbReference>
<dbReference type="PANTHER" id="PTHR11902">
    <property type="entry name" value="ENOLASE"/>
    <property type="match status" value="1"/>
</dbReference>
<evidence type="ECO:0000259" key="14">
    <source>
        <dbReference type="SMART" id="SM01192"/>
    </source>
</evidence>
<dbReference type="PRINTS" id="PR00148">
    <property type="entry name" value="ENOLASE"/>
</dbReference>
<keyword evidence="7 10" id="KW-0324">Glycolysis</keyword>
<dbReference type="AlphaFoldDB" id="A0A5E6M8A9"/>
<feature type="binding site" evidence="12">
    <location>
        <position position="290"/>
    </location>
    <ligand>
        <name>substrate</name>
    </ligand>
</feature>
<dbReference type="SUPFAM" id="SSF51604">
    <property type="entry name" value="Enolase C-terminal domain-like"/>
    <property type="match status" value="1"/>
</dbReference>
<dbReference type="SUPFAM" id="SSF54826">
    <property type="entry name" value="Enolase N-terminal domain-like"/>
    <property type="match status" value="1"/>
</dbReference>
<dbReference type="CDD" id="cd03313">
    <property type="entry name" value="enolase"/>
    <property type="match status" value="1"/>
</dbReference>
<evidence type="ECO:0000256" key="9">
    <source>
        <dbReference type="ARBA" id="ARBA00045763"/>
    </source>
</evidence>
<dbReference type="Gene3D" id="3.20.20.120">
    <property type="entry name" value="Enolase-like C-terminal domain"/>
    <property type="match status" value="1"/>
</dbReference>
<dbReference type="PROSITE" id="PS00164">
    <property type="entry name" value="ENOLASE"/>
    <property type="match status" value="1"/>
</dbReference>
<dbReference type="Pfam" id="PF00113">
    <property type="entry name" value="Enolase_C"/>
    <property type="match status" value="1"/>
</dbReference>
<proteinExistence type="inferred from homology"/>
<feature type="binding site" evidence="10 13">
    <location>
        <position position="317"/>
    </location>
    <ligand>
        <name>Mg(2+)</name>
        <dbReference type="ChEBI" id="CHEBI:18420"/>
    </ligand>
</feature>
<accession>A0A5E6M8A9</accession>
<gene>
    <name evidence="16" type="primary">ENO/eno</name>
    <name evidence="10" type="synonym">eno</name>
    <name evidence="16" type="ORF">MAMC_00132</name>
</gene>
<feature type="binding site" evidence="10">
    <location>
        <position position="372"/>
    </location>
    <ligand>
        <name>(2R)-2-phosphoglycerate</name>
        <dbReference type="ChEBI" id="CHEBI:58289"/>
    </ligand>
</feature>
<dbReference type="UniPathway" id="UPA00109">
    <property type="reaction ID" value="UER00187"/>
</dbReference>
<evidence type="ECO:0000313" key="16">
    <source>
        <dbReference type="EMBL" id="VVM04576.1"/>
    </source>
</evidence>
<comment type="cofactor">
    <cofactor evidence="13">
        <name>Mg(2+)</name>
        <dbReference type="ChEBI" id="CHEBI:18420"/>
    </cofactor>
    <text evidence="13">Mg(2+) is required for catalysis and for stabilizing the dimer.</text>
</comment>
<evidence type="ECO:0000256" key="5">
    <source>
        <dbReference type="ARBA" id="ARBA00022525"/>
    </source>
</evidence>
<comment type="pathway">
    <text evidence="1 10">Carbohydrate degradation; glycolysis; pyruvate from D-glyceraldehyde 3-phosphate: step 4/5.</text>
</comment>
<dbReference type="GO" id="GO:0000287">
    <property type="term" value="F:magnesium ion binding"/>
    <property type="evidence" value="ECO:0007669"/>
    <property type="project" value="UniProtKB-UniRule"/>
</dbReference>
<dbReference type="GO" id="GO:0004634">
    <property type="term" value="F:phosphopyruvate hydratase activity"/>
    <property type="evidence" value="ECO:0007669"/>
    <property type="project" value="UniProtKB-UniRule"/>
</dbReference>